<sequence length="43" mass="5038">MFALAQVPLIEREDFTLAQRREIAEEFSTHAISFEVEVTVKRE</sequence>
<dbReference type="EMBL" id="CP064787">
    <property type="protein sequence ID" value="QSG06047.1"/>
    <property type="molecule type" value="Genomic_DNA"/>
</dbReference>
<dbReference type="AlphaFoldDB" id="A0A897N030"/>
<organism evidence="1 2">
    <name type="scientific">Halapricum desulfuricans</name>
    <dbReference type="NCBI Taxonomy" id="2841257"/>
    <lineage>
        <taxon>Archaea</taxon>
        <taxon>Methanobacteriati</taxon>
        <taxon>Methanobacteriota</taxon>
        <taxon>Stenosarchaea group</taxon>
        <taxon>Halobacteria</taxon>
        <taxon>Halobacteriales</taxon>
        <taxon>Haloarculaceae</taxon>
        <taxon>Halapricum</taxon>
    </lineage>
</organism>
<evidence type="ECO:0000313" key="1">
    <source>
        <dbReference type="EMBL" id="QSG06047.1"/>
    </source>
</evidence>
<gene>
    <name evidence="1" type="ORF">HSR121_1710</name>
</gene>
<name>A0A897N030_9EURY</name>
<reference evidence="1" key="1">
    <citation type="submission" date="2020-11" db="EMBL/GenBank/DDBJ databases">
        <title>Carbohydrate-dependent, anaerobic sulfur respiration: A novel catabolism in halophilic archaea.</title>
        <authorList>
            <person name="Sorokin D.Y."/>
            <person name="Messina E."/>
            <person name="Smedile F."/>
            <person name="La Cono V."/>
            <person name="Hallsworth J.E."/>
            <person name="Yakimov M.M."/>
        </authorList>
    </citation>
    <scope>NUCLEOTIDE SEQUENCE</scope>
    <source>
        <strain evidence="1">HSR12-1</strain>
    </source>
</reference>
<accession>A0A897N030</accession>
<dbReference type="GeneID" id="76803532"/>
<dbReference type="Proteomes" id="UP000663525">
    <property type="component" value="Chromosome"/>
</dbReference>
<protein>
    <submittedName>
        <fullName evidence="1">Uncharacterized protein</fullName>
    </submittedName>
</protein>
<evidence type="ECO:0000313" key="2">
    <source>
        <dbReference type="Proteomes" id="UP000663525"/>
    </source>
</evidence>
<dbReference type="RefSeq" id="WP_267491086.1">
    <property type="nucleotide sequence ID" value="NZ_CP064787.1"/>
</dbReference>
<proteinExistence type="predicted"/>